<dbReference type="PANTHER" id="PTHR33186:SF15">
    <property type="entry name" value="OS06G0249850 PROTEIN"/>
    <property type="match status" value="1"/>
</dbReference>
<feature type="compositionally biased region" description="Pro residues" evidence="1">
    <location>
        <begin position="1"/>
        <end position="18"/>
    </location>
</feature>
<feature type="region of interest" description="Disordered" evidence="1">
    <location>
        <begin position="1"/>
        <end position="39"/>
    </location>
</feature>
<evidence type="ECO:0000256" key="1">
    <source>
        <dbReference type="SAM" id="MobiDB-lite"/>
    </source>
</evidence>
<accession>A0ABC9FN85</accession>
<dbReference type="Proteomes" id="UP001497457">
    <property type="component" value="Chromosome 6rd"/>
</dbReference>
<dbReference type="EMBL" id="OZ075116">
    <property type="protein sequence ID" value="CAL5077295.1"/>
    <property type="molecule type" value="Genomic_DNA"/>
</dbReference>
<organism evidence="2 3">
    <name type="scientific">Urochloa decumbens</name>
    <dbReference type="NCBI Taxonomy" id="240449"/>
    <lineage>
        <taxon>Eukaryota</taxon>
        <taxon>Viridiplantae</taxon>
        <taxon>Streptophyta</taxon>
        <taxon>Embryophyta</taxon>
        <taxon>Tracheophyta</taxon>
        <taxon>Spermatophyta</taxon>
        <taxon>Magnoliopsida</taxon>
        <taxon>Liliopsida</taxon>
        <taxon>Poales</taxon>
        <taxon>Poaceae</taxon>
        <taxon>PACMAD clade</taxon>
        <taxon>Panicoideae</taxon>
        <taxon>Panicodae</taxon>
        <taxon>Paniceae</taxon>
        <taxon>Melinidinae</taxon>
        <taxon>Urochloa</taxon>
    </lineage>
</organism>
<gene>
    <name evidence="2" type="ORF">URODEC1_LOCUS106587</name>
</gene>
<evidence type="ECO:0000313" key="3">
    <source>
        <dbReference type="Proteomes" id="UP001497457"/>
    </source>
</evidence>
<feature type="compositionally biased region" description="Low complexity" evidence="1">
    <location>
        <begin position="19"/>
        <end position="28"/>
    </location>
</feature>
<reference evidence="2 3" key="2">
    <citation type="submission" date="2024-10" db="EMBL/GenBank/DDBJ databases">
        <authorList>
            <person name="Ryan C."/>
        </authorList>
    </citation>
    <scope>NUCLEOTIDE SEQUENCE [LARGE SCALE GENOMIC DNA]</scope>
</reference>
<evidence type="ECO:0000313" key="2">
    <source>
        <dbReference type="EMBL" id="CAL5077295.1"/>
    </source>
</evidence>
<keyword evidence="3" id="KW-1185">Reference proteome</keyword>
<reference evidence="3" key="1">
    <citation type="submission" date="2024-06" db="EMBL/GenBank/DDBJ databases">
        <authorList>
            <person name="Ryan C."/>
        </authorList>
    </citation>
    <scope>NUCLEOTIDE SEQUENCE [LARGE SCALE GENOMIC DNA]</scope>
</reference>
<dbReference type="PANTHER" id="PTHR33186">
    <property type="entry name" value="OS10G0136150 PROTEIN-RELATED"/>
    <property type="match status" value="1"/>
</dbReference>
<protein>
    <recommendedName>
        <fullName evidence="4">DUF295 domain-containing protein</fullName>
    </recommendedName>
</protein>
<evidence type="ECO:0008006" key="4">
    <source>
        <dbReference type="Google" id="ProtNLM"/>
    </source>
</evidence>
<name>A0ABC9FN85_9POAL</name>
<sequence length="299" mass="32084">MGPPHLRPRVPPQVPRAPPRAAHAGAPLQRHRRPDGGSSSCCFVPTAAFRPTPPQTEQRGWRALDSRHGRVLLRRPRGERFEMGGLVVWDPNTEEKRELPSTPRHTSSNSNAAVLCSAGACNHLIATGDPSSWFLCARTLGRRSFAPTHPMLLRGATQYISTQCPGDDCILSNIDPATEGGGLGFANVHEHKLYMWLMKPGPGVDAAGWVQSRVIDLEMLVCNDAILTSAALVGSADGVGVVFMHASDVIYALDLKTNKVKKACEGRRIYAVIPYTSFYTPALGAVCTGEEPSAGGSSA</sequence>
<proteinExistence type="predicted"/>
<dbReference type="AlphaFoldDB" id="A0ABC9FN85"/>